<dbReference type="EMBL" id="CP004393">
    <property type="protein sequence ID" value="AJE46147.1"/>
    <property type="molecule type" value="Genomic_DNA"/>
</dbReference>
<dbReference type="AlphaFoldDB" id="A0A0B5E137"/>
<dbReference type="STRING" id="1208324.P73_1432"/>
<dbReference type="KEGG" id="cid:P73_1432"/>
<dbReference type="Proteomes" id="UP000031521">
    <property type="component" value="Chromosome"/>
</dbReference>
<dbReference type="RefSeq" id="WP_043869085.1">
    <property type="nucleotide sequence ID" value="NZ_CP004393.1"/>
</dbReference>
<dbReference type="HOGENOM" id="CLU_1538054_0_0_5"/>
<reference evidence="1 2" key="1">
    <citation type="journal article" date="2014" name="Int. J. Syst. Evol. Microbiol.">
        <title>Celeribacter indicus sp. nov., a polycyclic aromatic hydrocarbon-degrading bacterium from deep-sea sediment and reclassification of Huaishuia halophila as Celeribacter halophilus comb. nov.</title>
        <authorList>
            <person name="Lai Q."/>
            <person name="Cao J."/>
            <person name="Yuan J."/>
            <person name="Li F."/>
            <person name="Shao Z."/>
        </authorList>
    </citation>
    <scope>NUCLEOTIDE SEQUENCE [LARGE SCALE GENOMIC DNA]</scope>
    <source>
        <strain evidence="1">P73</strain>
    </source>
</reference>
<gene>
    <name evidence="1" type="ORF">P73_1432</name>
</gene>
<dbReference type="OrthoDB" id="9990502at2"/>
<protein>
    <submittedName>
        <fullName evidence="1">Uncharacterized protein</fullName>
    </submittedName>
</protein>
<sequence length="186" mass="20294">MGCAVGLTDEEAGRIRRAYESASNAAFERMALDKTRGERDALRALMRVWDKMDVEERAAVSFELARLASGGDDAELAVDPHDLDVGLAAHRAVEAGKSTGGNRHRDLGFNLAVAEAVAVWRDRGNEAPKVNVWRDQADNREPGPFLAFVAEAVVAVMSPEAVARASGMRRPDREKLLQTIEARLRA</sequence>
<name>A0A0B5E137_9RHOB</name>
<accession>A0A0B5E137</accession>
<evidence type="ECO:0000313" key="2">
    <source>
        <dbReference type="Proteomes" id="UP000031521"/>
    </source>
</evidence>
<organism evidence="1 2">
    <name type="scientific">Celeribacter indicus</name>
    <dbReference type="NCBI Taxonomy" id="1208324"/>
    <lineage>
        <taxon>Bacteria</taxon>
        <taxon>Pseudomonadati</taxon>
        <taxon>Pseudomonadota</taxon>
        <taxon>Alphaproteobacteria</taxon>
        <taxon>Rhodobacterales</taxon>
        <taxon>Roseobacteraceae</taxon>
        <taxon>Celeribacter</taxon>
    </lineage>
</organism>
<keyword evidence="2" id="KW-1185">Reference proteome</keyword>
<proteinExistence type="predicted"/>
<evidence type="ECO:0000313" key="1">
    <source>
        <dbReference type="EMBL" id="AJE46147.1"/>
    </source>
</evidence>